<dbReference type="PROSITE" id="PS50972">
    <property type="entry name" value="PTERIN_BINDING"/>
    <property type="match status" value="1"/>
</dbReference>
<evidence type="ECO:0000256" key="1">
    <source>
        <dbReference type="ARBA" id="ARBA00000012"/>
    </source>
</evidence>
<comment type="pathway">
    <text evidence="3 9">Cofactor biosynthesis; tetrahydrofolate biosynthesis; 7,8-dihydrofolate from 2-amino-4-hydroxy-6-hydroxymethyl-7,8-dihydropteridine diphosphate and 4-aminobenzoate: step 1/2.</text>
</comment>
<dbReference type="InterPro" id="IPR045031">
    <property type="entry name" value="DHP_synth-like"/>
</dbReference>
<evidence type="ECO:0000256" key="6">
    <source>
        <dbReference type="ARBA" id="ARBA00022723"/>
    </source>
</evidence>
<dbReference type="RefSeq" id="WP_133593491.1">
    <property type="nucleotide sequence ID" value="NZ_CP037953.1"/>
</dbReference>
<keyword evidence="12" id="KW-1185">Reference proteome</keyword>
<accession>A0A4R6UF91</accession>
<evidence type="ECO:0000256" key="4">
    <source>
        <dbReference type="ARBA" id="ARBA00012458"/>
    </source>
</evidence>
<dbReference type="UniPathway" id="UPA00077">
    <property type="reaction ID" value="UER00156"/>
</dbReference>
<sequence length="274" mass="29311">MAWHWPQAAKPQIMAILNVTPDSFSDGGRWQAPALLPERIDQLLAEGADIIDIGGESTRPGAQAVSEQEELDRVMPAVEIALQQGAVVAVDTSKAVVMRAAITAGVQIINDVYALRQPGALEAVAMSDVAVCLMHMQGEPRTMQQTPIYGDVVAEVAEFLQARVQACIAEGIAPERIALDPGFGFGKSPEHNLRLLNRLEQLLPLGYPLLVGLSRKSLIGQVTGAAVDDRMVGSVALALLACQAGARIVRVHDVQATRQALQLWQAVANEFITS</sequence>
<evidence type="ECO:0000256" key="3">
    <source>
        <dbReference type="ARBA" id="ARBA00004763"/>
    </source>
</evidence>
<feature type="domain" description="Pterin-binding" evidence="10">
    <location>
        <begin position="11"/>
        <end position="262"/>
    </location>
</feature>
<dbReference type="Gene3D" id="3.20.20.20">
    <property type="entry name" value="Dihydropteroate synthase-like"/>
    <property type="match status" value="1"/>
</dbReference>
<dbReference type="PANTHER" id="PTHR20941:SF1">
    <property type="entry name" value="FOLIC ACID SYNTHESIS PROTEIN FOL1"/>
    <property type="match status" value="1"/>
</dbReference>
<dbReference type="GO" id="GO:0046654">
    <property type="term" value="P:tetrahydrofolate biosynthetic process"/>
    <property type="evidence" value="ECO:0007669"/>
    <property type="project" value="UniProtKB-UniPathway"/>
</dbReference>
<dbReference type="Proteomes" id="UP000295375">
    <property type="component" value="Unassembled WGS sequence"/>
</dbReference>
<evidence type="ECO:0000313" key="12">
    <source>
        <dbReference type="Proteomes" id="UP000295375"/>
    </source>
</evidence>
<keyword evidence="6 9" id="KW-0479">Metal-binding</keyword>
<name>A0A4R6UF91_9GAMM</name>
<evidence type="ECO:0000313" key="11">
    <source>
        <dbReference type="EMBL" id="TDQ43869.1"/>
    </source>
</evidence>
<comment type="caution">
    <text evidence="11">The sequence shown here is derived from an EMBL/GenBank/DDBJ whole genome shotgun (WGS) entry which is preliminary data.</text>
</comment>
<dbReference type="GO" id="GO:0046872">
    <property type="term" value="F:metal ion binding"/>
    <property type="evidence" value="ECO:0007669"/>
    <property type="project" value="UniProtKB-KW"/>
</dbReference>
<dbReference type="PROSITE" id="PS00793">
    <property type="entry name" value="DHPS_2"/>
    <property type="match status" value="1"/>
</dbReference>
<gene>
    <name evidence="11" type="ORF">EV696_12728</name>
</gene>
<evidence type="ECO:0000256" key="8">
    <source>
        <dbReference type="ARBA" id="ARBA00022909"/>
    </source>
</evidence>
<dbReference type="EMBL" id="SNYM01000027">
    <property type="protein sequence ID" value="TDQ43869.1"/>
    <property type="molecule type" value="Genomic_DNA"/>
</dbReference>
<comment type="cofactor">
    <cofactor evidence="2 9">
        <name>Mg(2+)</name>
        <dbReference type="ChEBI" id="CHEBI:18420"/>
    </cofactor>
</comment>
<dbReference type="InterPro" id="IPR006390">
    <property type="entry name" value="DHP_synth_dom"/>
</dbReference>
<dbReference type="EC" id="2.5.1.15" evidence="4 9"/>
<dbReference type="OrthoDB" id="9811744at2"/>
<evidence type="ECO:0000256" key="7">
    <source>
        <dbReference type="ARBA" id="ARBA00022842"/>
    </source>
</evidence>
<dbReference type="NCBIfam" id="TIGR01496">
    <property type="entry name" value="DHPS"/>
    <property type="match status" value="1"/>
</dbReference>
<comment type="similarity">
    <text evidence="9">Belongs to the DHPS family.</text>
</comment>
<dbReference type="InterPro" id="IPR000489">
    <property type="entry name" value="Pterin-binding_dom"/>
</dbReference>
<dbReference type="PROSITE" id="PS00792">
    <property type="entry name" value="DHPS_1"/>
    <property type="match status" value="1"/>
</dbReference>
<keyword evidence="8 9" id="KW-0289">Folate biosynthesis</keyword>
<dbReference type="SUPFAM" id="SSF51717">
    <property type="entry name" value="Dihydropteroate synthetase-like"/>
    <property type="match status" value="1"/>
</dbReference>
<evidence type="ECO:0000259" key="10">
    <source>
        <dbReference type="PROSITE" id="PS50972"/>
    </source>
</evidence>
<evidence type="ECO:0000256" key="2">
    <source>
        <dbReference type="ARBA" id="ARBA00001946"/>
    </source>
</evidence>
<dbReference type="PANTHER" id="PTHR20941">
    <property type="entry name" value="FOLATE SYNTHESIS PROTEINS"/>
    <property type="match status" value="1"/>
</dbReference>
<dbReference type="CDD" id="cd00739">
    <property type="entry name" value="DHPS"/>
    <property type="match status" value="1"/>
</dbReference>
<organism evidence="11 12">
    <name type="scientific">Permianibacter aggregans</name>
    <dbReference type="NCBI Taxonomy" id="1510150"/>
    <lineage>
        <taxon>Bacteria</taxon>
        <taxon>Pseudomonadati</taxon>
        <taxon>Pseudomonadota</taxon>
        <taxon>Gammaproteobacteria</taxon>
        <taxon>Pseudomonadales</taxon>
        <taxon>Pseudomonadaceae</taxon>
        <taxon>Permianibacter</taxon>
    </lineage>
</organism>
<dbReference type="GO" id="GO:0005829">
    <property type="term" value="C:cytosol"/>
    <property type="evidence" value="ECO:0007669"/>
    <property type="project" value="TreeGrafter"/>
</dbReference>
<keyword evidence="7 9" id="KW-0460">Magnesium</keyword>
<keyword evidence="5 9" id="KW-0808">Transferase</keyword>
<dbReference type="InterPro" id="IPR011005">
    <property type="entry name" value="Dihydropteroate_synth-like_sf"/>
</dbReference>
<protein>
    <recommendedName>
        <fullName evidence="4 9">Dihydropteroate synthase</fullName>
        <shortName evidence="9">DHPS</shortName>
        <ecNumber evidence="4 9">2.5.1.15</ecNumber>
    </recommendedName>
    <alternativeName>
        <fullName evidence="9">Dihydropteroate pyrophosphorylase</fullName>
    </alternativeName>
</protein>
<dbReference type="Pfam" id="PF00809">
    <property type="entry name" value="Pterin_bind"/>
    <property type="match status" value="1"/>
</dbReference>
<dbReference type="GO" id="GO:0004156">
    <property type="term" value="F:dihydropteroate synthase activity"/>
    <property type="evidence" value="ECO:0007669"/>
    <property type="project" value="UniProtKB-EC"/>
</dbReference>
<evidence type="ECO:0000256" key="9">
    <source>
        <dbReference type="RuleBase" id="RU361205"/>
    </source>
</evidence>
<evidence type="ECO:0000256" key="5">
    <source>
        <dbReference type="ARBA" id="ARBA00022679"/>
    </source>
</evidence>
<comment type="catalytic activity">
    <reaction evidence="1">
        <text>(7,8-dihydropterin-6-yl)methyl diphosphate + 4-aminobenzoate = 7,8-dihydropteroate + diphosphate</text>
        <dbReference type="Rhea" id="RHEA:19949"/>
        <dbReference type="ChEBI" id="CHEBI:17836"/>
        <dbReference type="ChEBI" id="CHEBI:17839"/>
        <dbReference type="ChEBI" id="CHEBI:33019"/>
        <dbReference type="ChEBI" id="CHEBI:72950"/>
        <dbReference type="EC" id="2.5.1.15"/>
    </reaction>
</comment>
<comment type="function">
    <text evidence="9">Catalyzes the condensation of para-aminobenzoate (pABA) with 6-hydroxymethyl-7,8-dihydropterin diphosphate (DHPt-PP) to form 7,8-dihydropteroate (H2Pte), the immediate precursor of folate derivatives.</text>
</comment>
<dbReference type="GO" id="GO:0046656">
    <property type="term" value="P:folic acid biosynthetic process"/>
    <property type="evidence" value="ECO:0007669"/>
    <property type="project" value="UniProtKB-KW"/>
</dbReference>
<dbReference type="AlphaFoldDB" id="A0A4R6UF91"/>
<reference evidence="11 12" key="1">
    <citation type="submission" date="2019-03" db="EMBL/GenBank/DDBJ databases">
        <title>Genomic Encyclopedia of Type Strains, Phase IV (KMG-IV): sequencing the most valuable type-strain genomes for metagenomic binning, comparative biology and taxonomic classification.</title>
        <authorList>
            <person name="Goeker M."/>
        </authorList>
    </citation>
    <scope>NUCLEOTIDE SEQUENCE [LARGE SCALE GENOMIC DNA]</scope>
    <source>
        <strain evidence="11 12">DSM 103792</strain>
    </source>
</reference>
<proteinExistence type="inferred from homology"/>